<dbReference type="EMBL" id="JAAXKZ010000020">
    <property type="protein sequence ID" value="NMH91553.1"/>
    <property type="molecule type" value="Genomic_DNA"/>
</dbReference>
<dbReference type="Gene3D" id="3.40.50.150">
    <property type="entry name" value="Vaccinia Virus protein VP39"/>
    <property type="match status" value="1"/>
</dbReference>
<keyword evidence="2 5" id="KW-0808">Transferase</keyword>
<protein>
    <submittedName>
        <fullName evidence="5">Methyltransferase domain-containing protein</fullName>
    </submittedName>
</protein>
<reference evidence="5 6" key="1">
    <citation type="submission" date="2020-04" db="EMBL/GenBank/DDBJ databases">
        <authorList>
            <person name="Klaysubun C."/>
            <person name="Duangmal K."/>
            <person name="Lipun K."/>
        </authorList>
    </citation>
    <scope>NUCLEOTIDE SEQUENCE [LARGE SCALE GENOMIC DNA]</scope>
    <source>
        <strain evidence="5 6">DSM 45300</strain>
    </source>
</reference>
<organism evidence="5 6">
    <name type="scientific">Pseudonocardia bannensis</name>
    <dbReference type="NCBI Taxonomy" id="630973"/>
    <lineage>
        <taxon>Bacteria</taxon>
        <taxon>Bacillati</taxon>
        <taxon>Actinomycetota</taxon>
        <taxon>Actinomycetes</taxon>
        <taxon>Pseudonocardiales</taxon>
        <taxon>Pseudonocardiaceae</taxon>
        <taxon>Pseudonocardia</taxon>
    </lineage>
</organism>
<dbReference type="SUPFAM" id="SSF53335">
    <property type="entry name" value="S-adenosyl-L-methionine-dependent methyltransferases"/>
    <property type="match status" value="1"/>
</dbReference>
<evidence type="ECO:0000313" key="5">
    <source>
        <dbReference type="EMBL" id="NMH91553.1"/>
    </source>
</evidence>
<evidence type="ECO:0000256" key="1">
    <source>
        <dbReference type="ARBA" id="ARBA00022603"/>
    </source>
</evidence>
<dbReference type="SMART" id="SM00650">
    <property type="entry name" value="rADc"/>
    <property type="match status" value="1"/>
</dbReference>
<evidence type="ECO:0000259" key="4">
    <source>
        <dbReference type="SMART" id="SM00650"/>
    </source>
</evidence>
<evidence type="ECO:0000256" key="2">
    <source>
        <dbReference type="ARBA" id="ARBA00022679"/>
    </source>
</evidence>
<keyword evidence="6" id="KW-1185">Reference proteome</keyword>
<sequence length="169" mass="18367">MATELSRVLPSTGSPTVVEIGAGTGALCPSIRRRLDPAARYLAVEVDPPLVAHLRATLPWLEVLEGDAADLGRLLAGAGAGPVDAVVSSLPFTLLPADQRRRVIEEVTRVLRPSGVFTTVCYVPGLPRRMREFRQLLDESFDEVLTTATVMRNVPPARTFVCRRPRPTT</sequence>
<dbReference type="AlphaFoldDB" id="A0A848DG89"/>
<dbReference type="Pfam" id="PF13649">
    <property type="entry name" value="Methyltransf_25"/>
    <property type="match status" value="1"/>
</dbReference>
<dbReference type="InterPro" id="IPR020598">
    <property type="entry name" value="rRNA_Ade_methylase_Trfase_N"/>
</dbReference>
<dbReference type="InterPro" id="IPR029063">
    <property type="entry name" value="SAM-dependent_MTases_sf"/>
</dbReference>
<keyword evidence="3" id="KW-0949">S-adenosyl-L-methionine</keyword>
<evidence type="ECO:0000256" key="3">
    <source>
        <dbReference type="ARBA" id="ARBA00022691"/>
    </source>
</evidence>
<accession>A0A848DG89</accession>
<dbReference type="Proteomes" id="UP000586918">
    <property type="component" value="Unassembled WGS sequence"/>
</dbReference>
<comment type="caution">
    <text evidence="5">The sequence shown here is derived from an EMBL/GenBank/DDBJ whole genome shotgun (WGS) entry which is preliminary data.</text>
</comment>
<dbReference type="InterPro" id="IPR041698">
    <property type="entry name" value="Methyltransf_25"/>
</dbReference>
<name>A0A848DG89_9PSEU</name>
<dbReference type="GO" id="GO:0000179">
    <property type="term" value="F:rRNA (adenine-N6,N6-)-dimethyltransferase activity"/>
    <property type="evidence" value="ECO:0007669"/>
    <property type="project" value="InterPro"/>
</dbReference>
<gene>
    <name evidence="5" type="ORF">HF519_08135</name>
</gene>
<evidence type="ECO:0000313" key="6">
    <source>
        <dbReference type="Proteomes" id="UP000586918"/>
    </source>
</evidence>
<feature type="domain" description="Ribosomal RNA adenine methylase transferase N-terminal" evidence="4">
    <location>
        <begin position="1"/>
        <end position="134"/>
    </location>
</feature>
<dbReference type="CDD" id="cd02440">
    <property type="entry name" value="AdoMet_MTases"/>
    <property type="match status" value="1"/>
</dbReference>
<proteinExistence type="predicted"/>
<keyword evidence="1 5" id="KW-0489">Methyltransferase</keyword>